<dbReference type="EMBL" id="CP046161">
    <property type="protein sequence ID" value="QKO29554.1"/>
    <property type="molecule type" value="Genomic_DNA"/>
</dbReference>
<gene>
    <name evidence="4" type="ORF">GKP14_00025</name>
</gene>
<feature type="domain" description="DUF6883" evidence="3">
    <location>
        <begin position="410"/>
        <end position="517"/>
    </location>
</feature>
<sequence>MRTDEYWVFRSLQREAEAHDGTADTLKRLAAMYGDADKELVKMIDRIFQNFRKYTGISEQEARELMSVQETAELLAELRKRYEETGDAAALAKLNAPAYGYRISRLQAARRAIEAELDKLAAQEEKAGSRQLVKAYDDSYYKTMYDALPELPGTPVVPLSQEVVQQAIQNPWKGENYSSRVWKNRDVLASEGGKMIDAGVTAGKSIQQMTAELSDLMDVGSYVAARLIRTEVNRMHNDAALESYKAMGVKEYTYLATLDARTCAVCGALDLKVFKVAEAKTGVNFPPMHPNDRCTIAPVIPGTEPDGERTARNPETGKNYTVPADMTYEKWRKSISEKYGADSIQTAQKKYWNRKTDIEQMKAIRKVLGKDAPNNIADFQNLKYNKPDKWEFVQIDYQRQMRLLQHPELKLPNAEKAIAADAKFEKYLFDGVHPEGLAKGVAFTSRLGYDINNWQNLRDEILNRASRYPTTLKSSGKFGDNYEQKIIVYGSKGTPANVIVGWNVVGDITKLTTAYIKEVK</sequence>
<feature type="region of interest" description="Disordered" evidence="1">
    <location>
        <begin position="299"/>
        <end position="321"/>
    </location>
</feature>
<name>A0ABX6PTG8_9FIRM</name>
<dbReference type="InterPro" id="IPR049250">
    <property type="entry name" value="DUF6883"/>
</dbReference>
<evidence type="ECO:0000313" key="5">
    <source>
        <dbReference type="Proteomes" id="UP000509623"/>
    </source>
</evidence>
<protein>
    <recommendedName>
        <fullName evidence="6">Phage head morphogenesis domain-containing protein</fullName>
    </recommendedName>
</protein>
<proteinExistence type="predicted"/>
<dbReference type="Pfam" id="PF21814">
    <property type="entry name" value="DUF6883"/>
    <property type="match status" value="1"/>
</dbReference>
<evidence type="ECO:0008006" key="6">
    <source>
        <dbReference type="Google" id="ProtNLM"/>
    </source>
</evidence>
<dbReference type="RefSeq" id="WP_086035863.1">
    <property type="nucleotide sequence ID" value="NZ_CP046161.1"/>
</dbReference>
<dbReference type="InterPro" id="IPR006528">
    <property type="entry name" value="Phage_head_morphogenesis_dom"/>
</dbReference>
<evidence type="ECO:0000256" key="1">
    <source>
        <dbReference type="SAM" id="MobiDB-lite"/>
    </source>
</evidence>
<dbReference type="NCBIfam" id="TIGR01641">
    <property type="entry name" value="phageSPP1_gp7"/>
    <property type="match status" value="1"/>
</dbReference>
<dbReference type="Proteomes" id="UP000509623">
    <property type="component" value="Chromosome"/>
</dbReference>
<keyword evidence="5" id="KW-1185">Reference proteome</keyword>
<feature type="domain" description="Phage head morphogenesis" evidence="2">
    <location>
        <begin position="196"/>
        <end position="296"/>
    </location>
</feature>
<evidence type="ECO:0000259" key="3">
    <source>
        <dbReference type="Pfam" id="PF21814"/>
    </source>
</evidence>
<accession>A0ABX6PTG8</accession>
<dbReference type="Pfam" id="PF04233">
    <property type="entry name" value="Phage_Mu_F"/>
    <property type="match status" value="1"/>
</dbReference>
<evidence type="ECO:0000259" key="2">
    <source>
        <dbReference type="Pfam" id="PF04233"/>
    </source>
</evidence>
<organism evidence="4 5">
    <name type="scientific">Caproicibacterium lactatifermentans</name>
    <dbReference type="NCBI Taxonomy" id="2666138"/>
    <lineage>
        <taxon>Bacteria</taxon>
        <taxon>Bacillati</taxon>
        <taxon>Bacillota</taxon>
        <taxon>Clostridia</taxon>
        <taxon>Eubacteriales</taxon>
        <taxon>Oscillospiraceae</taxon>
        <taxon>Caproicibacterium</taxon>
    </lineage>
</organism>
<evidence type="ECO:0000313" key="4">
    <source>
        <dbReference type="EMBL" id="QKO29554.1"/>
    </source>
</evidence>
<reference evidence="5" key="1">
    <citation type="submission" date="2019-11" db="EMBL/GenBank/DDBJ databases">
        <authorList>
            <person name="Ren C."/>
            <person name="Wang H."/>
            <person name="Xu Y."/>
        </authorList>
    </citation>
    <scope>NUCLEOTIDE SEQUENCE [LARGE SCALE GENOMIC DNA]</scope>
    <source>
        <strain evidence="5">JNU-WLY1368</strain>
    </source>
</reference>